<reference evidence="1" key="1">
    <citation type="journal article" date="2023" name="G3 (Bethesda)">
        <title>Whole genome assembly and annotation of the endangered Caribbean coral Acropora cervicornis.</title>
        <authorList>
            <person name="Selwyn J.D."/>
            <person name="Vollmer S.V."/>
        </authorList>
    </citation>
    <scope>NUCLEOTIDE SEQUENCE</scope>
    <source>
        <strain evidence="1">K2</strain>
    </source>
</reference>
<accession>A0AAD9UZU6</accession>
<dbReference type="AlphaFoldDB" id="A0AAD9UZU6"/>
<organism evidence="1 2">
    <name type="scientific">Acropora cervicornis</name>
    <name type="common">Staghorn coral</name>
    <dbReference type="NCBI Taxonomy" id="6130"/>
    <lineage>
        <taxon>Eukaryota</taxon>
        <taxon>Metazoa</taxon>
        <taxon>Cnidaria</taxon>
        <taxon>Anthozoa</taxon>
        <taxon>Hexacorallia</taxon>
        <taxon>Scleractinia</taxon>
        <taxon>Astrocoeniina</taxon>
        <taxon>Acroporidae</taxon>
        <taxon>Acropora</taxon>
    </lineage>
</organism>
<dbReference type="SUPFAM" id="SSF56399">
    <property type="entry name" value="ADP-ribosylation"/>
    <property type="match status" value="1"/>
</dbReference>
<reference evidence="1" key="2">
    <citation type="journal article" date="2023" name="Science">
        <title>Genomic signatures of disease resistance in endangered staghorn corals.</title>
        <authorList>
            <person name="Vollmer S.V."/>
            <person name="Selwyn J.D."/>
            <person name="Despard B.A."/>
            <person name="Roesel C.L."/>
        </authorList>
    </citation>
    <scope>NUCLEOTIDE SEQUENCE</scope>
    <source>
        <strain evidence="1">K2</strain>
    </source>
</reference>
<evidence type="ECO:0000313" key="1">
    <source>
        <dbReference type="EMBL" id="KAK2555665.1"/>
    </source>
</evidence>
<name>A0AAD9UZU6_ACRCE</name>
<evidence type="ECO:0008006" key="3">
    <source>
        <dbReference type="Google" id="ProtNLM"/>
    </source>
</evidence>
<gene>
    <name evidence="1" type="ORF">P5673_022691</name>
</gene>
<dbReference type="Gene3D" id="3.90.175.10">
    <property type="entry name" value="Diphtheria Toxin, domain 1"/>
    <property type="match status" value="1"/>
</dbReference>
<protein>
    <recommendedName>
        <fullName evidence="3">PARP catalytic domain-containing protein</fullName>
    </recommendedName>
</protein>
<proteinExistence type="predicted"/>
<comment type="caution">
    <text evidence="1">The sequence shown here is derived from an EMBL/GenBank/DDBJ whole genome shotgun (WGS) entry which is preliminary data.</text>
</comment>
<dbReference type="EMBL" id="JARQWQ010000061">
    <property type="protein sequence ID" value="KAK2555665.1"/>
    <property type="molecule type" value="Genomic_DNA"/>
</dbReference>
<sequence length="282" mass="32726">MAATDVDMILSDFWKIWSKTLDAENDFQVAYCLLEWTQGFVENLAPLARPGKKPENFPYQRKKLNTWFKQEHSGARKGAVNLINVDKDGHKNNCYTQDDNKFPNSPAEDDKYEIFYHGTTARHAKLILEDGIDLCQGGERKDFSDGDGFYVTDKFDNVWPNARWSKQRPPCSTVLVFKVDKSELRNFRSLDLWRNFDTDLEEKWRDVVWKFRNGKADDAFIKDLKADFIEGPLCTGTQAENYDKPQSCIPHRGFYQLCVRSDLCAKLFDKSLLSAVFFKLNL</sequence>
<keyword evidence="2" id="KW-1185">Reference proteome</keyword>
<evidence type="ECO:0000313" key="2">
    <source>
        <dbReference type="Proteomes" id="UP001249851"/>
    </source>
</evidence>
<dbReference type="Proteomes" id="UP001249851">
    <property type="component" value="Unassembled WGS sequence"/>
</dbReference>